<keyword evidence="2" id="KW-1185">Reference proteome</keyword>
<name>A0A1B1BKF6_9MICO</name>
<evidence type="ECO:0000313" key="1">
    <source>
        <dbReference type="EMBL" id="ANP73021.1"/>
    </source>
</evidence>
<dbReference type="PATRIC" id="fig|670052.7.peg.2129"/>
<dbReference type="KEGG" id="cart:PA27867_2069"/>
<sequence length="269" mass="29605">METIQLGDGHTQVLDHKAENIHATTMGMAVDYLSRLANGAEPGDAFQISIRGAVRLHAREVITTLDLGRLTPVVDVDYLRSEPEAREMEYIADALLNLEALRPGLIPDDDAIRAAVHLVGYDIAFRVGPDFYVDQRSIPDAATIAHIRTMVERAVAFFTSHGPITEDGFRPVNRQSMTEVVDSGDGDFLTADTLWDFKVSVSPPTNKHTLQLLMYLIMGRHSGQDQYGSLTHLGIFNPRLNTVYRFAYADVPGDVVSAVSHDVIGYALA</sequence>
<dbReference type="EMBL" id="CP016282">
    <property type="protein sequence ID" value="ANP73021.1"/>
    <property type="molecule type" value="Genomic_DNA"/>
</dbReference>
<gene>
    <name evidence="1" type="ORF">PA27867_2069</name>
</gene>
<dbReference type="Proteomes" id="UP000092582">
    <property type="component" value="Chromosome 1"/>
</dbReference>
<proteinExistence type="predicted"/>
<evidence type="ECO:0000313" key="2">
    <source>
        <dbReference type="Proteomes" id="UP000092582"/>
    </source>
</evidence>
<protein>
    <submittedName>
        <fullName evidence="1">Uncharacterized protein</fullName>
    </submittedName>
</protein>
<organism evidence="1 2">
    <name type="scientific">Cryobacterium arcticum</name>
    <dbReference type="NCBI Taxonomy" id="670052"/>
    <lineage>
        <taxon>Bacteria</taxon>
        <taxon>Bacillati</taxon>
        <taxon>Actinomycetota</taxon>
        <taxon>Actinomycetes</taxon>
        <taxon>Micrococcales</taxon>
        <taxon>Microbacteriaceae</taxon>
        <taxon>Cryobacterium</taxon>
    </lineage>
</organism>
<reference evidence="1 2" key="1">
    <citation type="submission" date="2016-06" db="EMBL/GenBank/DDBJ databases">
        <title>Genome sequencing of Cryobacterium arcticum PAMC 27867.</title>
        <authorList>
            <person name="Lee J."/>
            <person name="Kim O.-S."/>
        </authorList>
    </citation>
    <scope>NUCLEOTIDE SEQUENCE [LARGE SCALE GENOMIC DNA]</scope>
    <source>
        <strain evidence="1 2">PAMC 27867</strain>
    </source>
</reference>
<dbReference type="AlphaFoldDB" id="A0A1B1BKF6"/>
<accession>A0A1B1BKF6</accession>